<evidence type="ECO:0000313" key="2">
    <source>
        <dbReference type="Proteomes" id="UP001597308"/>
    </source>
</evidence>
<feature type="non-terminal residue" evidence="1">
    <location>
        <position position="220"/>
    </location>
</feature>
<dbReference type="EMBL" id="JBHUER010000003">
    <property type="protein sequence ID" value="MFD1702468.1"/>
    <property type="molecule type" value="Genomic_DNA"/>
</dbReference>
<name>A0ABW4K4X1_9HYPH</name>
<dbReference type="SUPFAM" id="SSF53067">
    <property type="entry name" value="Actin-like ATPase domain"/>
    <property type="match status" value="1"/>
</dbReference>
<dbReference type="Gene3D" id="3.30.420.380">
    <property type="match status" value="1"/>
</dbReference>
<comment type="caution">
    <text evidence="1">The sequence shown here is derived from an EMBL/GenBank/DDBJ whole genome shotgun (WGS) entry which is preliminary data.</text>
</comment>
<accession>A0ABW4K4X1</accession>
<gene>
    <name evidence="1" type="ORF">ACFSCV_05550</name>
</gene>
<protein>
    <submittedName>
        <fullName evidence="1">Uncharacterized protein</fullName>
    </submittedName>
</protein>
<organism evidence="1 2">
    <name type="scientific">Methylopila henanensis</name>
    <dbReference type="NCBI Taxonomy" id="873516"/>
    <lineage>
        <taxon>Bacteria</taxon>
        <taxon>Pseudomonadati</taxon>
        <taxon>Pseudomonadota</taxon>
        <taxon>Alphaproteobacteria</taxon>
        <taxon>Hyphomicrobiales</taxon>
        <taxon>Methylopilaceae</taxon>
        <taxon>Methylopila</taxon>
    </lineage>
</organism>
<evidence type="ECO:0000313" key="1">
    <source>
        <dbReference type="EMBL" id="MFD1702468.1"/>
    </source>
</evidence>
<reference evidence="2" key="1">
    <citation type="journal article" date="2019" name="Int. J. Syst. Evol. Microbiol.">
        <title>The Global Catalogue of Microorganisms (GCM) 10K type strain sequencing project: providing services to taxonomists for standard genome sequencing and annotation.</title>
        <authorList>
            <consortium name="The Broad Institute Genomics Platform"/>
            <consortium name="The Broad Institute Genome Sequencing Center for Infectious Disease"/>
            <person name="Wu L."/>
            <person name="Ma J."/>
        </authorList>
    </citation>
    <scope>NUCLEOTIDE SEQUENCE [LARGE SCALE GENOMIC DNA]</scope>
    <source>
        <strain evidence="2">KCTC 23707</strain>
    </source>
</reference>
<sequence>MLGAGAVALAGVFRNLADDLAALAAPLFARAGGPRRRVAVAEGDALALYEIAPDGAARKLTPPVAGASGALTLPPGATLRRELSFPGATRPYLDAVLDARLDRLVPWAPERVVYAYRQEDAADGALKVEVVAAARETVELWSARAEAAGFTPTGIGPGGADPAAPLALDLWRGRRDPAQARARRMVAGAAAASALVLLPLAGWSFVALGAVEARAADLAA</sequence>
<keyword evidence="2" id="KW-1185">Reference proteome</keyword>
<dbReference type="Proteomes" id="UP001597308">
    <property type="component" value="Unassembled WGS sequence"/>
</dbReference>
<dbReference type="InterPro" id="IPR043129">
    <property type="entry name" value="ATPase_NBD"/>
</dbReference>
<proteinExistence type="predicted"/>